<dbReference type="SUPFAM" id="SSF144091">
    <property type="entry name" value="Rhomboid-like"/>
    <property type="match status" value="1"/>
</dbReference>
<protein>
    <recommendedName>
        <fullName evidence="9">Peptidase S54 rhomboid domain-containing protein</fullName>
    </recommendedName>
</protein>
<dbReference type="Proteomes" id="UP001281003">
    <property type="component" value="Unassembled WGS sequence"/>
</dbReference>
<evidence type="ECO:0000256" key="5">
    <source>
        <dbReference type="ARBA" id="ARBA00022989"/>
    </source>
</evidence>
<keyword evidence="6 8" id="KW-0472">Membrane</keyword>
<feature type="compositionally biased region" description="Basic and acidic residues" evidence="7">
    <location>
        <begin position="199"/>
        <end position="216"/>
    </location>
</feature>
<dbReference type="AlphaFoldDB" id="A0AAE0PE28"/>
<evidence type="ECO:0000256" key="3">
    <source>
        <dbReference type="ARBA" id="ARBA00022692"/>
    </source>
</evidence>
<keyword evidence="4" id="KW-0378">Hydrolase</keyword>
<dbReference type="GO" id="GO:0016020">
    <property type="term" value="C:membrane"/>
    <property type="evidence" value="ECO:0007669"/>
    <property type="project" value="UniProtKB-SubCell"/>
</dbReference>
<feature type="domain" description="Peptidase S54 rhomboid" evidence="9">
    <location>
        <begin position="407"/>
        <end position="553"/>
    </location>
</feature>
<gene>
    <name evidence="10" type="ORF">B0T20DRAFT_231787</name>
</gene>
<dbReference type="InterPro" id="IPR035952">
    <property type="entry name" value="Rhomboid-like_sf"/>
</dbReference>
<evidence type="ECO:0000256" key="8">
    <source>
        <dbReference type="SAM" id="Phobius"/>
    </source>
</evidence>
<feature type="region of interest" description="Disordered" evidence="7">
    <location>
        <begin position="198"/>
        <end position="247"/>
    </location>
</feature>
<dbReference type="Pfam" id="PF01694">
    <property type="entry name" value="Rhomboid"/>
    <property type="match status" value="1"/>
</dbReference>
<evidence type="ECO:0000256" key="1">
    <source>
        <dbReference type="ARBA" id="ARBA00004141"/>
    </source>
</evidence>
<feature type="transmembrane region" description="Helical" evidence="8">
    <location>
        <begin position="328"/>
        <end position="345"/>
    </location>
</feature>
<dbReference type="PANTHER" id="PTHR43731">
    <property type="entry name" value="RHOMBOID PROTEASE"/>
    <property type="match status" value="1"/>
</dbReference>
<evidence type="ECO:0000256" key="4">
    <source>
        <dbReference type="ARBA" id="ARBA00022801"/>
    </source>
</evidence>
<keyword evidence="3 8" id="KW-0812">Transmembrane</keyword>
<proteinExistence type="inferred from homology"/>
<dbReference type="EMBL" id="JAUTDP010000007">
    <property type="protein sequence ID" value="KAK3397785.1"/>
    <property type="molecule type" value="Genomic_DNA"/>
</dbReference>
<name>A0AAE0PE28_SORBR</name>
<comment type="similarity">
    <text evidence="2">Belongs to the peptidase S54 family.</text>
</comment>
<feature type="transmembrane region" description="Helical" evidence="8">
    <location>
        <begin position="536"/>
        <end position="553"/>
    </location>
</feature>
<dbReference type="Gene3D" id="1.20.1540.10">
    <property type="entry name" value="Rhomboid-like"/>
    <property type="match status" value="1"/>
</dbReference>
<feature type="transmembrane region" description="Helical" evidence="8">
    <location>
        <begin position="472"/>
        <end position="491"/>
    </location>
</feature>
<comment type="caution">
    <text evidence="10">The sequence shown here is derived from an EMBL/GenBank/DDBJ whole genome shotgun (WGS) entry which is preliminary data.</text>
</comment>
<feature type="transmembrane region" description="Helical" evidence="8">
    <location>
        <begin position="512"/>
        <end position="530"/>
    </location>
</feature>
<dbReference type="InterPro" id="IPR022764">
    <property type="entry name" value="Peptidase_S54_rhomboid_dom"/>
</dbReference>
<accession>A0AAE0PE28</accession>
<evidence type="ECO:0000256" key="6">
    <source>
        <dbReference type="ARBA" id="ARBA00023136"/>
    </source>
</evidence>
<evidence type="ECO:0000256" key="2">
    <source>
        <dbReference type="ARBA" id="ARBA00009045"/>
    </source>
</evidence>
<feature type="transmembrane region" description="Helical" evidence="8">
    <location>
        <begin position="446"/>
        <end position="466"/>
    </location>
</feature>
<evidence type="ECO:0000313" key="11">
    <source>
        <dbReference type="Proteomes" id="UP001281003"/>
    </source>
</evidence>
<keyword evidence="5 8" id="KW-1133">Transmembrane helix</keyword>
<dbReference type="GO" id="GO:0006465">
    <property type="term" value="P:signal peptide processing"/>
    <property type="evidence" value="ECO:0007669"/>
    <property type="project" value="TreeGrafter"/>
</dbReference>
<organism evidence="10 11">
    <name type="scientific">Sordaria brevicollis</name>
    <dbReference type="NCBI Taxonomy" id="83679"/>
    <lineage>
        <taxon>Eukaryota</taxon>
        <taxon>Fungi</taxon>
        <taxon>Dikarya</taxon>
        <taxon>Ascomycota</taxon>
        <taxon>Pezizomycotina</taxon>
        <taxon>Sordariomycetes</taxon>
        <taxon>Sordariomycetidae</taxon>
        <taxon>Sordariales</taxon>
        <taxon>Sordariaceae</taxon>
        <taxon>Sordaria</taxon>
    </lineage>
</organism>
<feature type="region of interest" description="Disordered" evidence="7">
    <location>
        <begin position="279"/>
        <end position="299"/>
    </location>
</feature>
<evidence type="ECO:0000313" key="10">
    <source>
        <dbReference type="EMBL" id="KAK3397785.1"/>
    </source>
</evidence>
<reference evidence="10" key="2">
    <citation type="submission" date="2023-07" db="EMBL/GenBank/DDBJ databases">
        <authorList>
            <consortium name="Lawrence Berkeley National Laboratory"/>
            <person name="Haridas S."/>
            <person name="Hensen N."/>
            <person name="Bonometti L."/>
            <person name="Westerberg I."/>
            <person name="Brannstrom I.O."/>
            <person name="Guillou S."/>
            <person name="Cros-Aarteil S."/>
            <person name="Calhoun S."/>
            <person name="Kuo A."/>
            <person name="Mondo S."/>
            <person name="Pangilinan J."/>
            <person name="Riley R."/>
            <person name="LaButti K."/>
            <person name="Andreopoulos B."/>
            <person name="Lipzen A."/>
            <person name="Chen C."/>
            <person name="Yanf M."/>
            <person name="Daum C."/>
            <person name="Ng V."/>
            <person name="Clum A."/>
            <person name="Steindorff A."/>
            <person name="Ohm R."/>
            <person name="Martin F."/>
            <person name="Silar P."/>
            <person name="Natvig D."/>
            <person name="Lalanne C."/>
            <person name="Gautier V."/>
            <person name="Ament-velasquez S.L."/>
            <person name="Kruys A."/>
            <person name="Hutchinson M.I."/>
            <person name="Powell A.J."/>
            <person name="Barry K."/>
            <person name="Miller A.N."/>
            <person name="Grigoriev I.V."/>
            <person name="Debuchy R."/>
            <person name="Gladieux P."/>
            <person name="Thoren M.H."/>
            <person name="Johannesson H."/>
        </authorList>
    </citation>
    <scope>NUCLEOTIDE SEQUENCE</scope>
    <source>
        <strain evidence="10">FGSC 1904</strain>
    </source>
</reference>
<evidence type="ECO:0000256" key="7">
    <source>
        <dbReference type="SAM" id="MobiDB-lite"/>
    </source>
</evidence>
<feature type="compositionally biased region" description="Basic and acidic residues" evidence="7">
    <location>
        <begin position="226"/>
        <end position="241"/>
    </location>
</feature>
<feature type="transmembrane region" description="Helical" evidence="8">
    <location>
        <begin position="418"/>
        <end position="434"/>
    </location>
</feature>
<feature type="transmembrane region" description="Helical" evidence="8">
    <location>
        <begin position="365"/>
        <end position="383"/>
    </location>
</feature>
<dbReference type="GO" id="GO:0004252">
    <property type="term" value="F:serine-type endopeptidase activity"/>
    <property type="evidence" value="ECO:0007669"/>
    <property type="project" value="InterPro"/>
</dbReference>
<sequence length="588" mass="65358">MNCSLGVNAFRPGVQVAAQHFTKARSRLFAAAAAAPTTRCFSSTTTLLPFPTQNHWQANRSRLSSSSTPLFGPSSISPITVRTLIIGARNRILTHYVDLPPNYKDEEGLPFRANDLVAGEVLRLFGPSMSTTAANRLLRILHGRRVAGTLEDPVLRVNTAGYSPKEIGIALGYLRKNVYVDEVVNAGLRAEDELAALEKQQEEDAETKAEEGDTTKELGYTSRFKMYKDDPETGEEPEKKKPANQSVYGNSAFDAIRARNEAIWKEKLKKQEEERKKLEEEYKNGKAGPLAKAEDAPKREVSAKRKEWEQWAMSDLKEPPKMPAWKRLLPSTIFVALVVAGMLTYSHFYVAPSRENRLWPDCPPAAAAVAVLIGANALVWFLWKIPIMWKPLLRYFLITPATPKAFSMLGAVFSHQAFWGHLVINSAFIWFFGTRLHDEVGRADFLTTYVASGTLGFLTSLFWLVLKGHFHMTTLGASCAIYGISTAYLWLHRFDGFKIFGLPPDPYTGVQGMAFIGLFGGLNVWGLISKGHRMDVVSHLGGMAVGILAGHLLEQKKKARLEGARDTQLNLKDQKTGSGLLDNVFEKK</sequence>
<dbReference type="FunFam" id="1.20.1540.10:FF:000012">
    <property type="entry name" value="Rhomboid family protein"/>
    <property type="match status" value="1"/>
</dbReference>
<dbReference type="InterPro" id="IPR050925">
    <property type="entry name" value="Rhomboid_protease_S54"/>
</dbReference>
<comment type="subcellular location">
    <subcellularLocation>
        <location evidence="1">Membrane</location>
        <topology evidence="1">Multi-pass membrane protein</topology>
    </subcellularLocation>
</comment>
<dbReference type="PANTHER" id="PTHR43731:SF14">
    <property type="entry name" value="PRESENILIN-ASSOCIATED RHOMBOID-LIKE PROTEIN, MITOCHONDRIAL"/>
    <property type="match status" value="1"/>
</dbReference>
<keyword evidence="11" id="KW-1185">Reference proteome</keyword>
<reference evidence="10" key="1">
    <citation type="journal article" date="2023" name="Mol. Phylogenet. Evol.">
        <title>Genome-scale phylogeny and comparative genomics of the fungal order Sordariales.</title>
        <authorList>
            <person name="Hensen N."/>
            <person name="Bonometti L."/>
            <person name="Westerberg I."/>
            <person name="Brannstrom I.O."/>
            <person name="Guillou S."/>
            <person name="Cros-Aarteil S."/>
            <person name="Calhoun S."/>
            <person name="Haridas S."/>
            <person name="Kuo A."/>
            <person name="Mondo S."/>
            <person name="Pangilinan J."/>
            <person name="Riley R."/>
            <person name="LaButti K."/>
            <person name="Andreopoulos B."/>
            <person name="Lipzen A."/>
            <person name="Chen C."/>
            <person name="Yan M."/>
            <person name="Daum C."/>
            <person name="Ng V."/>
            <person name="Clum A."/>
            <person name="Steindorff A."/>
            <person name="Ohm R.A."/>
            <person name="Martin F."/>
            <person name="Silar P."/>
            <person name="Natvig D.O."/>
            <person name="Lalanne C."/>
            <person name="Gautier V."/>
            <person name="Ament-Velasquez S.L."/>
            <person name="Kruys A."/>
            <person name="Hutchinson M.I."/>
            <person name="Powell A.J."/>
            <person name="Barry K."/>
            <person name="Miller A.N."/>
            <person name="Grigoriev I.V."/>
            <person name="Debuchy R."/>
            <person name="Gladieux P."/>
            <person name="Hiltunen Thoren M."/>
            <person name="Johannesson H."/>
        </authorList>
    </citation>
    <scope>NUCLEOTIDE SEQUENCE</scope>
    <source>
        <strain evidence="10">FGSC 1904</strain>
    </source>
</reference>
<evidence type="ECO:0000259" key="9">
    <source>
        <dbReference type="Pfam" id="PF01694"/>
    </source>
</evidence>